<dbReference type="AlphaFoldDB" id="A0A139XVV3"/>
<feature type="transmembrane region" description="Helical" evidence="2">
    <location>
        <begin position="22"/>
        <end position="50"/>
    </location>
</feature>
<name>A0A139XVV3_TOXGO</name>
<evidence type="ECO:0000256" key="2">
    <source>
        <dbReference type="SAM" id="Phobius"/>
    </source>
</evidence>
<evidence type="ECO:0008006" key="5">
    <source>
        <dbReference type="Google" id="ProtNLM"/>
    </source>
</evidence>
<dbReference type="VEuPathDB" id="ToxoDB:TGARI_215010A"/>
<sequence length="364" mass="40305">MYFCPTKIYINIYMYVHLCLSLFVYVSVCISVSLGCLGSAALFLAFLCFLRGPLPRSSGFGGACLQWVTRCLPRFHLLLDRRSSSLLRFLLFFDLFFLFRPLISNRKPLSQELLASAPVGGSSSLLPSLLELSVSSLSHFLLHHGFNGCLFRLFSLSPVFSQRQSSCLSRSCCICLALFAGNHPRSVSSDPDRAQSSSLSPRLLAASVPRAKRATDLSCSSRSSGACSSRSSSACSSRSSSACSSRSSSACSSSSSGGLAVEWRSERRPRTPRLSVLSAFLLADAFRVCRLGDLDVCWRLRRRNRSRPRDPPGDLHCLRVKRLFESPFHLDERGSSTRFHSQLLDTYTQTCAYARKPCIHIYGL</sequence>
<keyword evidence="2" id="KW-0472">Membrane</keyword>
<keyword evidence="2" id="KW-1133">Transmembrane helix</keyword>
<reference evidence="3 4" key="1">
    <citation type="journal article" date="2016" name="Nat. Commun.">
        <title>Local admixture of amplified and diversified secreted pathogenesis determinants shapes mosaic Toxoplasma gondii genomes.</title>
        <authorList>
            <person name="Lorenzi H."/>
            <person name="Khan A."/>
            <person name="Behnke M.S."/>
            <person name="Namasivayam S."/>
            <person name="Swapna L.S."/>
            <person name="Hadjithomas M."/>
            <person name="Karamycheva S."/>
            <person name="Pinney D."/>
            <person name="Brunk B.P."/>
            <person name="Ajioka J.W."/>
            <person name="Ajzenberg D."/>
            <person name="Boothroyd J.C."/>
            <person name="Boyle J.P."/>
            <person name="Darde M.L."/>
            <person name="Diaz-Miranda M.A."/>
            <person name="Dubey J.P."/>
            <person name="Fritz H.M."/>
            <person name="Gennari S.M."/>
            <person name="Gregory B.D."/>
            <person name="Kim K."/>
            <person name="Saeij J.P."/>
            <person name="Su C."/>
            <person name="White M.W."/>
            <person name="Zhu X.Q."/>
            <person name="Howe D.K."/>
            <person name="Rosenthal B.M."/>
            <person name="Grigg M.E."/>
            <person name="Parkinson J."/>
            <person name="Liu L."/>
            <person name="Kissinger J.C."/>
            <person name="Roos D.S."/>
            <person name="Sibley L.D."/>
        </authorList>
    </citation>
    <scope>NUCLEOTIDE SEQUENCE [LARGE SCALE GENOMIC DNA]</scope>
    <source>
        <strain evidence="3 4">ARI</strain>
    </source>
</reference>
<organism evidence="3 4">
    <name type="scientific">Toxoplasma gondii ARI</name>
    <dbReference type="NCBI Taxonomy" id="1074872"/>
    <lineage>
        <taxon>Eukaryota</taxon>
        <taxon>Sar</taxon>
        <taxon>Alveolata</taxon>
        <taxon>Apicomplexa</taxon>
        <taxon>Conoidasida</taxon>
        <taxon>Coccidia</taxon>
        <taxon>Eucoccidiorida</taxon>
        <taxon>Eimeriorina</taxon>
        <taxon>Sarcocystidae</taxon>
        <taxon>Toxoplasma</taxon>
    </lineage>
</organism>
<gene>
    <name evidence="3" type="ORF">TGARI_215010A</name>
</gene>
<protein>
    <recommendedName>
        <fullName evidence="5">Transmembrane protein</fullName>
    </recommendedName>
</protein>
<keyword evidence="2" id="KW-0812">Transmembrane</keyword>
<dbReference type="Proteomes" id="UP000074247">
    <property type="component" value="Unassembled WGS sequence"/>
</dbReference>
<evidence type="ECO:0000256" key="1">
    <source>
        <dbReference type="SAM" id="MobiDB-lite"/>
    </source>
</evidence>
<accession>A0A139XVV3</accession>
<proteinExistence type="predicted"/>
<comment type="caution">
    <text evidence="3">The sequence shown here is derived from an EMBL/GenBank/DDBJ whole genome shotgun (WGS) entry which is preliminary data.</text>
</comment>
<feature type="region of interest" description="Disordered" evidence="1">
    <location>
        <begin position="218"/>
        <end position="257"/>
    </location>
</feature>
<evidence type="ECO:0000313" key="3">
    <source>
        <dbReference type="EMBL" id="KYF42880.1"/>
    </source>
</evidence>
<dbReference type="EMBL" id="AGQS02004821">
    <property type="protein sequence ID" value="KYF42880.1"/>
    <property type="molecule type" value="Genomic_DNA"/>
</dbReference>
<evidence type="ECO:0000313" key="4">
    <source>
        <dbReference type="Proteomes" id="UP000074247"/>
    </source>
</evidence>